<comment type="similarity">
    <text evidence="1">Belongs to the DNA polymerase type-B family.</text>
</comment>
<evidence type="ECO:0000256" key="3">
    <source>
        <dbReference type="ARBA" id="ARBA00022679"/>
    </source>
</evidence>
<dbReference type="InterPro" id="IPR006172">
    <property type="entry name" value="DNA-dir_DNA_pol_B"/>
</dbReference>
<dbReference type="OrthoDB" id="8639at2157"/>
<dbReference type="STRING" id="553469.SAMN04487947_2152"/>
<evidence type="ECO:0000256" key="7">
    <source>
        <dbReference type="ARBA" id="ARBA00049244"/>
    </source>
</evidence>
<dbReference type="AlphaFoldDB" id="A0A1I6HJK0"/>
<keyword evidence="4" id="KW-0548">Nucleotidyltransferase</keyword>
<feature type="region of interest" description="Disordered" evidence="8">
    <location>
        <begin position="159"/>
        <end position="178"/>
    </location>
</feature>
<accession>A0A1I6HJK0</accession>
<dbReference type="Gene3D" id="3.90.1600.10">
    <property type="entry name" value="Palm domain of DNA polymerase"/>
    <property type="match status" value="1"/>
</dbReference>
<gene>
    <name evidence="10" type="ORF">SAMN04487947_2152</name>
</gene>
<dbReference type="InterPro" id="IPR050240">
    <property type="entry name" value="DNA_pol_type-B"/>
</dbReference>
<evidence type="ECO:0000256" key="6">
    <source>
        <dbReference type="ARBA" id="ARBA00023125"/>
    </source>
</evidence>
<dbReference type="NCBIfam" id="NF004418">
    <property type="entry name" value="PRK05761.1-4"/>
    <property type="match status" value="1"/>
</dbReference>
<dbReference type="EMBL" id="FOYT01000002">
    <property type="protein sequence ID" value="SFR54659.1"/>
    <property type="molecule type" value="Genomic_DNA"/>
</dbReference>
<keyword evidence="5" id="KW-0239">DNA-directed DNA polymerase</keyword>
<dbReference type="Pfam" id="PF00136">
    <property type="entry name" value="DNA_pol_B"/>
    <property type="match status" value="1"/>
</dbReference>
<evidence type="ECO:0000256" key="8">
    <source>
        <dbReference type="SAM" id="MobiDB-lite"/>
    </source>
</evidence>
<dbReference type="GO" id="GO:0003887">
    <property type="term" value="F:DNA-directed DNA polymerase activity"/>
    <property type="evidence" value="ECO:0007669"/>
    <property type="project" value="UniProtKB-KW"/>
</dbReference>
<dbReference type="Gene3D" id="1.10.132.60">
    <property type="entry name" value="DNA polymerase family B, C-terminal domain"/>
    <property type="match status" value="1"/>
</dbReference>
<dbReference type="SMART" id="SM00486">
    <property type="entry name" value="POLBc"/>
    <property type="match status" value="1"/>
</dbReference>
<dbReference type="PANTHER" id="PTHR10322:SF23">
    <property type="entry name" value="DNA POLYMERASE DELTA CATALYTIC SUBUNIT"/>
    <property type="match status" value="1"/>
</dbReference>
<evidence type="ECO:0000313" key="11">
    <source>
        <dbReference type="Proteomes" id="UP000198531"/>
    </source>
</evidence>
<proteinExistence type="inferred from homology"/>
<dbReference type="RefSeq" id="WP_089807461.1">
    <property type="nucleotide sequence ID" value="NZ_FOYT01000002.1"/>
</dbReference>
<sequence>MPFAFDFEDGDVVEWSRTADGVASARVTDYAPTLRFAGPEAALDELEARVRTRDSVASVGRERKYLRLDADERAEVLRVEATDPRDVPGLAARIRESSLADLAPGAVRAYDVDLDPGFRYCVETGTSPVPNEGLRTLRLELPDRALADGDLSELVVGGGDGAQTDADCDATEREPPTVASDRDAVDAAAARLDAVDPDVLVVSDARLLPLVAERAVALGADLPLGRRPGLERLAGENTVESYGRVRHSPARYDVPGRAVVDAGGSFLWNQSRLDGLLYLVERSWRPLQETARASIGRVLTSIQTREAHARDVLVPWNKWRPEAWKSVDDLHAADRGGLTFDPEVGLHEDVVAFDFASLYPRIICDRNVSPDTVLCDCHAGRDDVPELGYAVCDERGFLPDVLSPLLADRRRLKRTARAADRAGDEATATAARRRAGAIKWVLVSCFGYQGYRNAKFGRIECHEAINAYARDVLLRAKSMAEARGWRVVHGIVDSLWLTRDGDACTPEALSAAVTDAVGIPLDVEDRYDWACFVPKRGSSRGALTRYFGRVADREEYTVRGIECRQRRTSAFVADAQRDLIRTLDRHRTPEAVCDRLGRHLSSLRRGDVDPADLVRTTRLSRRADEYDRDSLPAAAARRSADCGVPRAPGERVGYVVTDDDASGAARLALDFEDPADYDADHYAARLVRAAESVVSPFGWSRGRVRRHLRPGRDTTLSAFD</sequence>
<dbReference type="EC" id="2.7.7.7" evidence="2"/>
<evidence type="ECO:0000259" key="9">
    <source>
        <dbReference type="Pfam" id="PF00136"/>
    </source>
</evidence>
<keyword evidence="11" id="KW-1185">Reference proteome</keyword>
<evidence type="ECO:0000256" key="4">
    <source>
        <dbReference type="ARBA" id="ARBA00022695"/>
    </source>
</evidence>
<dbReference type="GO" id="GO:0000166">
    <property type="term" value="F:nucleotide binding"/>
    <property type="evidence" value="ECO:0007669"/>
    <property type="project" value="InterPro"/>
</dbReference>
<organism evidence="10 11">
    <name type="scientific">Halogeometricum rufum</name>
    <dbReference type="NCBI Taxonomy" id="553469"/>
    <lineage>
        <taxon>Archaea</taxon>
        <taxon>Methanobacteriati</taxon>
        <taxon>Methanobacteriota</taxon>
        <taxon>Stenosarchaea group</taxon>
        <taxon>Halobacteria</taxon>
        <taxon>Halobacteriales</taxon>
        <taxon>Haloferacaceae</taxon>
        <taxon>Halogeometricum</taxon>
    </lineage>
</organism>
<dbReference type="InterPro" id="IPR006134">
    <property type="entry name" value="DNA-dir_DNA_pol_B_multi_dom"/>
</dbReference>
<feature type="domain" description="DNA-directed DNA polymerase family B multifunctional" evidence="9">
    <location>
        <begin position="333"/>
        <end position="486"/>
    </location>
</feature>
<dbReference type="GO" id="GO:0003677">
    <property type="term" value="F:DNA binding"/>
    <property type="evidence" value="ECO:0007669"/>
    <property type="project" value="UniProtKB-KW"/>
</dbReference>
<dbReference type="InterPro" id="IPR023211">
    <property type="entry name" value="DNA_pol_palm_dom_sf"/>
</dbReference>
<dbReference type="SUPFAM" id="SSF56672">
    <property type="entry name" value="DNA/RNA polymerases"/>
    <property type="match status" value="1"/>
</dbReference>
<dbReference type="InterPro" id="IPR042087">
    <property type="entry name" value="DNA_pol_B_thumb"/>
</dbReference>
<keyword evidence="6" id="KW-0238">DNA-binding</keyword>
<reference evidence="11" key="1">
    <citation type="submission" date="2016-10" db="EMBL/GenBank/DDBJ databases">
        <authorList>
            <person name="Varghese N."/>
            <person name="Submissions S."/>
        </authorList>
    </citation>
    <scope>NUCLEOTIDE SEQUENCE [LARGE SCALE GENOMIC DNA]</scope>
    <source>
        <strain evidence="11">CGMCC 1.7736</strain>
    </source>
</reference>
<protein>
    <recommendedName>
        <fullName evidence="2">DNA-directed DNA polymerase</fullName>
        <ecNumber evidence="2">2.7.7.7</ecNumber>
    </recommendedName>
</protein>
<dbReference type="GO" id="GO:0006261">
    <property type="term" value="P:DNA-templated DNA replication"/>
    <property type="evidence" value="ECO:0007669"/>
    <property type="project" value="TreeGrafter"/>
</dbReference>
<evidence type="ECO:0000256" key="5">
    <source>
        <dbReference type="ARBA" id="ARBA00022932"/>
    </source>
</evidence>
<keyword evidence="3" id="KW-0808">Transferase</keyword>
<evidence type="ECO:0000256" key="1">
    <source>
        <dbReference type="ARBA" id="ARBA00005755"/>
    </source>
</evidence>
<dbReference type="Proteomes" id="UP000198531">
    <property type="component" value="Unassembled WGS sequence"/>
</dbReference>
<comment type="catalytic activity">
    <reaction evidence="7">
        <text>DNA(n) + a 2'-deoxyribonucleoside 5'-triphosphate = DNA(n+1) + diphosphate</text>
        <dbReference type="Rhea" id="RHEA:22508"/>
        <dbReference type="Rhea" id="RHEA-COMP:17339"/>
        <dbReference type="Rhea" id="RHEA-COMP:17340"/>
        <dbReference type="ChEBI" id="CHEBI:33019"/>
        <dbReference type="ChEBI" id="CHEBI:61560"/>
        <dbReference type="ChEBI" id="CHEBI:173112"/>
        <dbReference type="EC" id="2.7.7.7"/>
    </reaction>
</comment>
<dbReference type="InterPro" id="IPR043502">
    <property type="entry name" value="DNA/RNA_pol_sf"/>
</dbReference>
<dbReference type="Gene3D" id="1.10.287.690">
    <property type="entry name" value="Helix hairpin bin"/>
    <property type="match status" value="1"/>
</dbReference>
<evidence type="ECO:0000256" key="2">
    <source>
        <dbReference type="ARBA" id="ARBA00012417"/>
    </source>
</evidence>
<name>A0A1I6HJK0_9EURY</name>
<dbReference type="PANTHER" id="PTHR10322">
    <property type="entry name" value="DNA POLYMERASE CATALYTIC SUBUNIT"/>
    <property type="match status" value="1"/>
</dbReference>
<evidence type="ECO:0000313" key="10">
    <source>
        <dbReference type="EMBL" id="SFR54659.1"/>
    </source>
</evidence>